<name>A0A0U5JCV6_9BACT</name>
<dbReference type="GO" id="GO:0032259">
    <property type="term" value="P:methylation"/>
    <property type="evidence" value="ECO:0007669"/>
    <property type="project" value="UniProtKB-KW"/>
</dbReference>
<dbReference type="PANTHER" id="PTHR44068:SF11">
    <property type="entry name" value="GERANYL DIPHOSPHATE 2-C-METHYLTRANSFERASE"/>
    <property type="match status" value="1"/>
</dbReference>
<dbReference type="Pfam" id="PF08241">
    <property type="entry name" value="Methyltransf_11"/>
    <property type="match status" value="1"/>
</dbReference>
<proteinExistence type="predicted"/>
<reference evidence="4" key="1">
    <citation type="submission" date="2015-09" db="EMBL/GenBank/DDBJ databases">
        <authorList>
            <person name="Bertelli C."/>
        </authorList>
    </citation>
    <scope>NUCLEOTIDE SEQUENCE [LARGE SCALE GENOMIC DNA]</scope>
    <source>
        <strain evidence="4">KNic</strain>
    </source>
</reference>
<dbReference type="RefSeq" id="WP_059059539.1">
    <property type="nucleotide sequence ID" value="NZ_LN879502.1"/>
</dbReference>
<evidence type="ECO:0000313" key="4">
    <source>
        <dbReference type="Proteomes" id="UP000069902"/>
    </source>
</evidence>
<sequence>MRKDQIVHYYDTCEIDYQLLWDLNHSRAMHAGYWDETTKTLRDALRRENEVLAQKASIHASDRILDAGCGVGGSSIFLAQTYNCEVVGITLSQKQVDAAEKNARDMGVESLVSFEVMDYCHTRFSDGYFDVVWGLESICHADDKRAFIKEAWRLLKRNGRLIVADGFANQASYMGKDLVDMERWLKGWGVSQLTMVSSFESYLIQEGFQNIVFDDITSHVIPSSKRLYWCAGPAIILSKIGEWLGLRTAAQTENLHGARCQYPTLKKGLWSYGIFYAKK</sequence>
<dbReference type="GO" id="GO:0008757">
    <property type="term" value="F:S-adenosylmethionine-dependent methyltransferase activity"/>
    <property type="evidence" value="ECO:0007669"/>
    <property type="project" value="InterPro"/>
</dbReference>
<dbReference type="CDD" id="cd02440">
    <property type="entry name" value="AdoMet_MTases"/>
    <property type="match status" value="1"/>
</dbReference>
<dbReference type="InParanoid" id="A0A0U5JCV6"/>
<protein>
    <submittedName>
        <fullName evidence="3">SAM-dependent methyltransferase</fullName>
    </submittedName>
</protein>
<dbReference type="STRING" id="389348.PNK_0046"/>
<organism evidence="3 4">
    <name type="scientific">Candidatus Protochlamydia naegleriophila</name>
    <dbReference type="NCBI Taxonomy" id="389348"/>
    <lineage>
        <taxon>Bacteria</taxon>
        <taxon>Pseudomonadati</taxon>
        <taxon>Chlamydiota</taxon>
        <taxon>Chlamydiia</taxon>
        <taxon>Parachlamydiales</taxon>
        <taxon>Parachlamydiaceae</taxon>
        <taxon>Candidatus Protochlamydia</taxon>
    </lineage>
</organism>
<accession>A0A0U5JCV6</accession>
<dbReference type="AlphaFoldDB" id="A0A0U5JCV6"/>
<keyword evidence="1 3" id="KW-0808">Transferase</keyword>
<dbReference type="InterPro" id="IPR013216">
    <property type="entry name" value="Methyltransf_11"/>
</dbReference>
<dbReference type="SUPFAM" id="SSF53335">
    <property type="entry name" value="S-adenosyl-L-methionine-dependent methyltransferases"/>
    <property type="match status" value="1"/>
</dbReference>
<dbReference type="KEGG" id="pnl:PNK_0046"/>
<feature type="domain" description="Methyltransferase type 11" evidence="2">
    <location>
        <begin position="65"/>
        <end position="163"/>
    </location>
</feature>
<evidence type="ECO:0000313" key="3">
    <source>
        <dbReference type="EMBL" id="CUI15685.1"/>
    </source>
</evidence>
<gene>
    <name evidence="3" type="ORF">PNK_0046</name>
</gene>
<dbReference type="PATRIC" id="fig|389348.3.peg.54"/>
<evidence type="ECO:0000259" key="2">
    <source>
        <dbReference type="Pfam" id="PF08241"/>
    </source>
</evidence>
<dbReference type="Gene3D" id="3.40.50.150">
    <property type="entry name" value="Vaccinia Virus protein VP39"/>
    <property type="match status" value="1"/>
</dbReference>
<dbReference type="InterPro" id="IPR029063">
    <property type="entry name" value="SAM-dependent_MTases_sf"/>
</dbReference>
<dbReference type="PANTHER" id="PTHR44068">
    <property type="entry name" value="ZGC:194242"/>
    <property type="match status" value="1"/>
</dbReference>
<dbReference type="EMBL" id="LN879502">
    <property type="protein sequence ID" value="CUI15685.1"/>
    <property type="molecule type" value="Genomic_DNA"/>
</dbReference>
<keyword evidence="4" id="KW-1185">Reference proteome</keyword>
<evidence type="ECO:0000256" key="1">
    <source>
        <dbReference type="ARBA" id="ARBA00022679"/>
    </source>
</evidence>
<dbReference type="InterPro" id="IPR050447">
    <property type="entry name" value="Erg6_SMT_methyltransf"/>
</dbReference>
<dbReference type="Proteomes" id="UP000069902">
    <property type="component" value="Chromosome cPNK"/>
</dbReference>
<keyword evidence="3" id="KW-0489">Methyltransferase</keyword>